<dbReference type="Gene3D" id="3.40.50.360">
    <property type="match status" value="1"/>
</dbReference>
<reference evidence="11 12" key="1">
    <citation type="submission" date="2016-10" db="EMBL/GenBank/DDBJ databases">
        <authorList>
            <person name="Varghese N."/>
            <person name="Submissions S."/>
        </authorList>
    </citation>
    <scope>NUCLEOTIDE SEQUENCE [LARGE SCALE GENOMIC DNA]</scope>
    <source>
        <strain evidence="11 12">DSM 25353</strain>
    </source>
</reference>
<dbReference type="PANTHER" id="PTHR19384:SF128">
    <property type="entry name" value="NADPH OXIDOREDUCTASE A"/>
    <property type="match status" value="1"/>
</dbReference>
<name>A0A8X8LER6_9BACT</name>
<dbReference type="EMBL" id="FNNO01000014">
    <property type="protein sequence ID" value="SDX36155.1"/>
    <property type="molecule type" value="Genomic_DNA"/>
</dbReference>
<dbReference type="PRINTS" id="PR00371">
    <property type="entry name" value="FPNCR"/>
</dbReference>
<dbReference type="PROSITE" id="PS51384">
    <property type="entry name" value="FAD_FR"/>
    <property type="match status" value="1"/>
</dbReference>
<keyword evidence="3" id="KW-0285">Flavoprotein</keyword>
<keyword evidence="7" id="KW-0560">Oxidoreductase</keyword>
<keyword evidence="12" id="KW-1185">Reference proteome</keyword>
<sequence>MLTGPKFKLLTDLISQSSKEELIWINGYLSALLGQQPQPATAVAAPVSVAASAPKKITITYGTETGNSKKLATEFAAKAKKNGIQTKLVGLDQYRLTDLPKEEYFITVISTQGEGEPPIAAQKFYDHIHNNGFKIPQLKFGVLALGDTAYPQFCKAGEDVDSQLQKLGGNRIVPLQKCDLDYEELAHSWFSDLLKSFDNAGAPAIVAAPVIADQKKPAGKKTYTGTILSSINLNANQSDKKTYHIEIAAEGVEYLPGDSIAIIPENPAAIVEEILALSQTDPAKNISWKNETFTIKDLLTQKLNITYLLEKSVKQYASIVGQDIPAARVGLLELLQKYPLKDATQFEAIVLGLTATAPRIYNIASSPAAHEGEVHITVLQDVFTVNGEKQYGLGTSFLESKKPGDEISFFIQPNKRFRLPAADKDVIMIGPGTGIAPFRSFTAERDATGAAGRNWLFFGEGSFTDDFLYQTEWQNWFDTDVLTKVSLAFHKDSADKPFVHHRILQHGAELFEWMQNGAYLYLCGEKDPMSKEVEAALLTVIEREGKLSAEDAAKYFEQLKTEGRYAKDVY</sequence>
<dbReference type="PRINTS" id="PR00369">
    <property type="entry name" value="FLAVODOXIN"/>
</dbReference>
<dbReference type="Pfam" id="PF00258">
    <property type="entry name" value="Flavodoxin_1"/>
    <property type="match status" value="1"/>
</dbReference>
<evidence type="ECO:0000259" key="10">
    <source>
        <dbReference type="PROSITE" id="PS51384"/>
    </source>
</evidence>
<dbReference type="InterPro" id="IPR039261">
    <property type="entry name" value="FNR_nucleotide-bd"/>
</dbReference>
<feature type="domain" description="FAD-binding FR-type" evidence="10">
    <location>
        <begin position="220"/>
        <end position="420"/>
    </location>
</feature>
<dbReference type="Proteomes" id="UP000198711">
    <property type="component" value="Unassembled WGS sequence"/>
</dbReference>
<protein>
    <submittedName>
        <fullName evidence="11">Sulfite reductase (NADPH) flavoprotein alpha-component</fullName>
    </submittedName>
</protein>
<accession>A0A8X8LER6</accession>
<dbReference type="InterPro" id="IPR001094">
    <property type="entry name" value="Flavdoxin-like"/>
</dbReference>
<evidence type="ECO:0000256" key="6">
    <source>
        <dbReference type="ARBA" id="ARBA00022857"/>
    </source>
</evidence>
<evidence type="ECO:0000256" key="2">
    <source>
        <dbReference type="ARBA" id="ARBA00001974"/>
    </source>
</evidence>
<dbReference type="GO" id="GO:0010181">
    <property type="term" value="F:FMN binding"/>
    <property type="evidence" value="ECO:0007669"/>
    <property type="project" value="InterPro"/>
</dbReference>
<keyword evidence="8" id="KW-0028">Amino-acid biosynthesis</keyword>
<dbReference type="GO" id="GO:0019344">
    <property type="term" value="P:cysteine biosynthetic process"/>
    <property type="evidence" value="ECO:0007669"/>
    <property type="project" value="UniProtKB-KW"/>
</dbReference>
<dbReference type="PANTHER" id="PTHR19384">
    <property type="entry name" value="NITRIC OXIDE SYNTHASE-RELATED"/>
    <property type="match status" value="1"/>
</dbReference>
<dbReference type="InterPro" id="IPR029039">
    <property type="entry name" value="Flavoprotein-like_sf"/>
</dbReference>
<evidence type="ECO:0000313" key="12">
    <source>
        <dbReference type="Proteomes" id="UP000198711"/>
    </source>
</evidence>
<dbReference type="RefSeq" id="WP_092725666.1">
    <property type="nucleotide sequence ID" value="NZ_FNNO01000014.1"/>
</dbReference>
<proteinExistence type="predicted"/>
<gene>
    <name evidence="11" type="ORF">SAMN05444410_11435</name>
</gene>
<dbReference type="Pfam" id="PF00667">
    <property type="entry name" value="FAD_binding_1"/>
    <property type="match status" value="1"/>
</dbReference>
<dbReference type="GO" id="GO:0016491">
    <property type="term" value="F:oxidoreductase activity"/>
    <property type="evidence" value="ECO:0007669"/>
    <property type="project" value="UniProtKB-KW"/>
</dbReference>
<evidence type="ECO:0000256" key="8">
    <source>
        <dbReference type="ARBA" id="ARBA00023192"/>
    </source>
</evidence>
<organism evidence="11 12">
    <name type="scientific">Hydrobacter penzbergensis</name>
    <dbReference type="NCBI Taxonomy" id="1235997"/>
    <lineage>
        <taxon>Bacteria</taxon>
        <taxon>Pseudomonadati</taxon>
        <taxon>Bacteroidota</taxon>
        <taxon>Chitinophagia</taxon>
        <taxon>Chitinophagales</taxon>
        <taxon>Chitinophagaceae</taxon>
        <taxon>Hydrobacter</taxon>
    </lineage>
</organism>
<keyword evidence="6" id="KW-0521">NADP</keyword>
<dbReference type="InterPro" id="IPR001433">
    <property type="entry name" value="OxRdtase_FAD/NAD-bd"/>
</dbReference>
<dbReference type="Gene3D" id="1.20.990.10">
    <property type="entry name" value="NADPH-cytochrome p450 Reductase, Chain A, domain 3"/>
    <property type="match status" value="1"/>
</dbReference>
<keyword evidence="4" id="KW-0288">FMN</keyword>
<dbReference type="Pfam" id="PF00175">
    <property type="entry name" value="NAD_binding_1"/>
    <property type="match status" value="1"/>
</dbReference>
<evidence type="ECO:0000256" key="4">
    <source>
        <dbReference type="ARBA" id="ARBA00022643"/>
    </source>
</evidence>
<dbReference type="GO" id="GO:0005829">
    <property type="term" value="C:cytosol"/>
    <property type="evidence" value="ECO:0007669"/>
    <property type="project" value="TreeGrafter"/>
</dbReference>
<feature type="domain" description="Flavodoxin-like" evidence="9">
    <location>
        <begin position="57"/>
        <end position="194"/>
    </location>
</feature>
<dbReference type="InterPro" id="IPR001709">
    <property type="entry name" value="Flavoprot_Pyr_Nucl_cyt_Rdtase"/>
</dbReference>
<dbReference type="InterPro" id="IPR023173">
    <property type="entry name" value="NADPH_Cyt_P450_Rdtase_alpha"/>
</dbReference>
<evidence type="ECO:0000313" key="11">
    <source>
        <dbReference type="EMBL" id="SDX36155.1"/>
    </source>
</evidence>
<dbReference type="AlphaFoldDB" id="A0A8X8LER6"/>
<comment type="cofactor">
    <cofactor evidence="1">
        <name>FMN</name>
        <dbReference type="ChEBI" id="CHEBI:58210"/>
    </cofactor>
</comment>
<evidence type="ECO:0000256" key="3">
    <source>
        <dbReference type="ARBA" id="ARBA00022630"/>
    </source>
</evidence>
<dbReference type="SUPFAM" id="SSF52343">
    <property type="entry name" value="Ferredoxin reductase-like, C-terminal NADP-linked domain"/>
    <property type="match status" value="1"/>
</dbReference>
<dbReference type="InterPro" id="IPR003097">
    <property type="entry name" value="CysJ-like_FAD-binding"/>
</dbReference>
<keyword evidence="5" id="KW-0274">FAD</keyword>
<dbReference type="Gene3D" id="2.40.30.10">
    <property type="entry name" value="Translation factors"/>
    <property type="match status" value="1"/>
</dbReference>
<comment type="caution">
    <text evidence="11">The sequence shown here is derived from an EMBL/GenBank/DDBJ whole genome shotgun (WGS) entry which is preliminary data.</text>
</comment>
<dbReference type="GO" id="GO:0050660">
    <property type="term" value="F:flavin adenine dinucleotide binding"/>
    <property type="evidence" value="ECO:0007669"/>
    <property type="project" value="TreeGrafter"/>
</dbReference>
<evidence type="ECO:0000256" key="1">
    <source>
        <dbReference type="ARBA" id="ARBA00001917"/>
    </source>
</evidence>
<comment type="cofactor">
    <cofactor evidence="2">
        <name>FAD</name>
        <dbReference type="ChEBI" id="CHEBI:57692"/>
    </cofactor>
</comment>
<evidence type="ECO:0000259" key="9">
    <source>
        <dbReference type="PROSITE" id="PS50902"/>
    </source>
</evidence>
<dbReference type="PROSITE" id="PS50902">
    <property type="entry name" value="FLAVODOXIN_LIKE"/>
    <property type="match status" value="1"/>
</dbReference>
<dbReference type="InterPro" id="IPR017927">
    <property type="entry name" value="FAD-bd_FR_type"/>
</dbReference>
<dbReference type="SUPFAM" id="SSF52218">
    <property type="entry name" value="Flavoproteins"/>
    <property type="match status" value="1"/>
</dbReference>
<evidence type="ECO:0000256" key="7">
    <source>
        <dbReference type="ARBA" id="ARBA00023002"/>
    </source>
</evidence>
<dbReference type="InterPro" id="IPR017938">
    <property type="entry name" value="Riboflavin_synthase-like_b-brl"/>
</dbReference>
<keyword evidence="8" id="KW-0198">Cysteine biosynthesis</keyword>
<dbReference type="InterPro" id="IPR008254">
    <property type="entry name" value="Flavodoxin/NO_synth"/>
</dbReference>
<dbReference type="Gene3D" id="3.40.50.80">
    <property type="entry name" value="Nucleotide-binding domain of ferredoxin-NADP reductase (FNR) module"/>
    <property type="match status" value="1"/>
</dbReference>
<dbReference type="SUPFAM" id="SSF63380">
    <property type="entry name" value="Riboflavin synthase domain-like"/>
    <property type="match status" value="1"/>
</dbReference>
<evidence type="ECO:0000256" key="5">
    <source>
        <dbReference type="ARBA" id="ARBA00022827"/>
    </source>
</evidence>